<evidence type="ECO:0000313" key="2">
    <source>
        <dbReference type="EMBL" id="MDM8196475.1"/>
    </source>
</evidence>
<evidence type="ECO:0000313" key="3">
    <source>
        <dbReference type="Proteomes" id="UP001529275"/>
    </source>
</evidence>
<dbReference type="Proteomes" id="UP001529275">
    <property type="component" value="Unassembled WGS sequence"/>
</dbReference>
<protein>
    <recommendedName>
        <fullName evidence="1">AbiJ-NTD3 domain-containing protein</fullName>
    </recommendedName>
</protein>
<dbReference type="Pfam" id="PF18860">
    <property type="entry name" value="AbiJ_NTD3"/>
    <property type="match status" value="1"/>
</dbReference>
<reference evidence="3" key="1">
    <citation type="submission" date="2023-06" db="EMBL/GenBank/DDBJ databases">
        <title>Identification and characterization of horizontal gene transfer across gut microbiota members of farm animals based on homology search.</title>
        <authorList>
            <person name="Zeman M."/>
            <person name="Kubasova T."/>
            <person name="Jahodarova E."/>
            <person name="Nykrynova M."/>
            <person name="Rychlik I."/>
        </authorList>
    </citation>
    <scope>NUCLEOTIDE SEQUENCE [LARGE SCALE GENOMIC DNA]</scope>
    <source>
        <strain evidence="3">ET341</strain>
    </source>
</reference>
<name>A0ABT7UJZ0_9FIRM</name>
<dbReference type="EMBL" id="JAUDCK010000036">
    <property type="protein sequence ID" value="MDM8196475.1"/>
    <property type="molecule type" value="Genomic_DNA"/>
</dbReference>
<feature type="domain" description="AbiJ-NTD3" evidence="1">
    <location>
        <begin position="2"/>
        <end position="167"/>
    </location>
</feature>
<sequence length="369" mass="43171">MNISENVRRQILDNLIILGECFGTNGRAVDFVNRVAPYYKNISDLERHMDRFKDWTLDRLFYDELGLLSVDDKQFECFCTEYMNPVFVRNKRIRDEYDEFYCENLNPKCLKAINDGLELADLEVVSDTDREGFFRIRTKIALPSEPIKNILFAANKTKPDIVVDNVLENSVKIVDAGDALVYDAGIPEQGLSWIELAKWYEKYEPEDTQNKLAERLLSSLDSPPEKLFFHAYCDFILKNGRDLPALIPQVYLYYDPKTRSERYGKPVFEHQRMDFMFVISREHRVVVEIDSIQHYADDKNISGTYYKCADVNRYAQMMKAHREMVLDGYDVYRIGGKELYVGSDGNEEPAKQVVFEFLEGLFKKYRVMP</sequence>
<evidence type="ECO:0000259" key="1">
    <source>
        <dbReference type="Pfam" id="PF18860"/>
    </source>
</evidence>
<gene>
    <name evidence="2" type="ORF">QUV98_09130</name>
</gene>
<reference evidence="2 3" key="2">
    <citation type="submission" date="2023-06" db="EMBL/GenBank/DDBJ databases">
        <authorList>
            <person name="Zeman M."/>
            <person name="Kubasova T."/>
            <person name="Jahodarova E."/>
            <person name="Nykrynova M."/>
            <person name="Rychlik I."/>
        </authorList>
    </citation>
    <scope>NUCLEOTIDE SEQUENCE [LARGE SCALE GENOMIC DNA]</scope>
    <source>
        <strain evidence="2 3">ET341</strain>
    </source>
</reference>
<comment type="caution">
    <text evidence="2">The sequence shown here is derived from an EMBL/GenBank/DDBJ whole genome shotgun (WGS) entry which is preliminary data.</text>
</comment>
<proteinExistence type="predicted"/>
<dbReference type="InterPro" id="IPR041427">
    <property type="entry name" value="AbiJ-NTD3"/>
</dbReference>
<keyword evidence="3" id="KW-1185">Reference proteome</keyword>
<organism evidence="2 3">
    <name type="scientific">Massilimicrobiota timonensis</name>
    <dbReference type="NCBI Taxonomy" id="1776392"/>
    <lineage>
        <taxon>Bacteria</taxon>
        <taxon>Bacillati</taxon>
        <taxon>Bacillota</taxon>
        <taxon>Erysipelotrichia</taxon>
        <taxon>Erysipelotrichales</taxon>
        <taxon>Erysipelotrichaceae</taxon>
        <taxon>Massilimicrobiota</taxon>
    </lineage>
</organism>
<dbReference type="RefSeq" id="WP_289528041.1">
    <property type="nucleotide sequence ID" value="NZ_JAUDCK010000036.1"/>
</dbReference>
<accession>A0ABT7UJZ0</accession>